<dbReference type="PANTHER" id="PTHR24567:SF26">
    <property type="entry name" value="REGULATORY PROTEIN YEIL"/>
    <property type="match status" value="1"/>
</dbReference>
<keyword evidence="8" id="KW-1185">Reference proteome</keyword>
<dbReference type="GO" id="GO:0005829">
    <property type="term" value="C:cytosol"/>
    <property type="evidence" value="ECO:0007669"/>
    <property type="project" value="TreeGrafter"/>
</dbReference>
<dbReference type="OrthoDB" id="9798104at2"/>
<dbReference type="SMART" id="SM00100">
    <property type="entry name" value="cNMP"/>
    <property type="match status" value="1"/>
</dbReference>
<dbReference type="GO" id="GO:0003677">
    <property type="term" value="F:DNA binding"/>
    <property type="evidence" value="ECO:0007669"/>
    <property type="project" value="UniProtKB-KW"/>
</dbReference>
<dbReference type="InterPro" id="IPR036388">
    <property type="entry name" value="WH-like_DNA-bd_sf"/>
</dbReference>
<evidence type="ECO:0000256" key="1">
    <source>
        <dbReference type="ARBA" id="ARBA00023015"/>
    </source>
</evidence>
<dbReference type="SUPFAM" id="SSF51206">
    <property type="entry name" value="cAMP-binding domain-like"/>
    <property type="match status" value="1"/>
</dbReference>
<evidence type="ECO:0000259" key="6">
    <source>
        <dbReference type="PROSITE" id="PS51063"/>
    </source>
</evidence>
<evidence type="ECO:0000259" key="5">
    <source>
        <dbReference type="PROSITE" id="PS50042"/>
    </source>
</evidence>
<dbReference type="SUPFAM" id="SSF46785">
    <property type="entry name" value="Winged helix' DNA-binding domain"/>
    <property type="match status" value="1"/>
</dbReference>
<dbReference type="PROSITE" id="PS51063">
    <property type="entry name" value="HTH_CRP_2"/>
    <property type="match status" value="1"/>
</dbReference>
<keyword evidence="2" id="KW-0238">DNA-binding</keyword>
<name>A0A1H0HJG9_9BACI</name>
<evidence type="ECO:0000313" key="7">
    <source>
        <dbReference type="EMBL" id="SDO19359.1"/>
    </source>
</evidence>
<dbReference type="InterPro" id="IPR036390">
    <property type="entry name" value="WH_DNA-bd_sf"/>
</dbReference>
<reference evidence="8" key="1">
    <citation type="submission" date="2016-10" db="EMBL/GenBank/DDBJ databases">
        <authorList>
            <person name="Varghese N."/>
            <person name="Submissions S."/>
        </authorList>
    </citation>
    <scope>NUCLEOTIDE SEQUENCE [LARGE SCALE GENOMIC DNA]</scope>
    <source>
        <strain evidence="8">CGMCC 1.10369</strain>
    </source>
</reference>
<keyword evidence="3" id="KW-0010">Activator</keyword>
<dbReference type="PRINTS" id="PR00034">
    <property type="entry name" value="HTHCRP"/>
</dbReference>
<gene>
    <name evidence="7" type="ORF">SAMN04488053_108130</name>
</gene>
<keyword evidence="1" id="KW-0805">Transcription regulation</keyword>
<dbReference type="InterPro" id="IPR018490">
    <property type="entry name" value="cNMP-bd_dom_sf"/>
</dbReference>
<dbReference type="InterPro" id="IPR000595">
    <property type="entry name" value="cNMP-bd_dom"/>
</dbReference>
<dbReference type="SMART" id="SM00419">
    <property type="entry name" value="HTH_CRP"/>
    <property type="match status" value="1"/>
</dbReference>
<feature type="domain" description="HTH crp-type" evidence="6">
    <location>
        <begin position="162"/>
        <end position="231"/>
    </location>
</feature>
<feature type="domain" description="Cyclic nucleotide-binding" evidence="5">
    <location>
        <begin position="28"/>
        <end position="148"/>
    </location>
</feature>
<protein>
    <submittedName>
        <fullName evidence="7">CRP/FNR family transcriptional regulator, anaerobic regulatory protein</fullName>
    </submittedName>
</protein>
<dbReference type="STRING" id="745820.SAMN04488053_108130"/>
<dbReference type="AlphaFoldDB" id="A0A1H0HJG9"/>
<evidence type="ECO:0000256" key="3">
    <source>
        <dbReference type="ARBA" id="ARBA00023159"/>
    </source>
</evidence>
<keyword evidence="4" id="KW-0804">Transcription</keyword>
<dbReference type="CDD" id="cd00038">
    <property type="entry name" value="CAP_ED"/>
    <property type="match status" value="1"/>
</dbReference>
<dbReference type="EMBL" id="FNIL01000008">
    <property type="protein sequence ID" value="SDO19359.1"/>
    <property type="molecule type" value="Genomic_DNA"/>
</dbReference>
<dbReference type="InterPro" id="IPR012318">
    <property type="entry name" value="HTH_CRP"/>
</dbReference>
<accession>A0A1H0HJG9</accession>
<dbReference type="RefSeq" id="WP_090843351.1">
    <property type="nucleotide sequence ID" value="NZ_FNIL01000008.1"/>
</dbReference>
<dbReference type="InterPro" id="IPR014710">
    <property type="entry name" value="RmlC-like_jellyroll"/>
</dbReference>
<proteinExistence type="predicted"/>
<evidence type="ECO:0000313" key="8">
    <source>
        <dbReference type="Proteomes" id="UP000198778"/>
    </source>
</evidence>
<evidence type="ECO:0000256" key="4">
    <source>
        <dbReference type="ARBA" id="ARBA00023163"/>
    </source>
</evidence>
<dbReference type="Pfam" id="PF00027">
    <property type="entry name" value="cNMP_binding"/>
    <property type="match status" value="1"/>
</dbReference>
<dbReference type="PROSITE" id="PS50042">
    <property type="entry name" value="CNMP_BINDING_3"/>
    <property type="match status" value="1"/>
</dbReference>
<dbReference type="GO" id="GO:0003700">
    <property type="term" value="F:DNA-binding transcription factor activity"/>
    <property type="evidence" value="ECO:0007669"/>
    <property type="project" value="TreeGrafter"/>
</dbReference>
<dbReference type="Gene3D" id="2.60.120.10">
    <property type="entry name" value="Jelly Rolls"/>
    <property type="match status" value="1"/>
</dbReference>
<dbReference type="Gene3D" id="1.10.10.10">
    <property type="entry name" value="Winged helix-like DNA-binding domain superfamily/Winged helix DNA-binding domain"/>
    <property type="match status" value="1"/>
</dbReference>
<organism evidence="7 8">
    <name type="scientific">Alkalicoccus daliensis</name>
    <dbReference type="NCBI Taxonomy" id="745820"/>
    <lineage>
        <taxon>Bacteria</taxon>
        <taxon>Bacillati</taxon>
        <taxon>Bacillota</taxon>
        <taxon>Bacilli</taxon>
        <taxon>Bacillales</taxon>
        <taxon>Bacillaceae</taxon>
        <taxon>Alkalicoccus</taxon>
    </lineage>
</organism>
<dbReference type="Proteomes" id="UP000198778">
    <property type="component" value="Unassembled WGS sequence"/>
</dbReference>
<dbReference type="InterPro" id="IPR050397">
    <property type="entry name" value="Env_Response_Regulators"/>
</dbReference>
<dbReference type="Pfam" id="PF13545">
    <property type="entry name" value="HTH_Crp_2"/>
    <property type="match status" value="1"/>
</dbReference>
<dbReference type="PANTHER" id="PTHR24567">
    <property type="entry name" value="CRP FAMILY TRANSCRIPTIONAL REGULATORY PROTEIN"/>
    <property type="match status" value="1"/>
</dbReference>
<evidence type="ECO:0000256" key="2">
    <source>
        <dbReference type="ARBA" id="ARBA00023125"/>
    </source>
</evidence>
<sequence>MAEKNLTVSSECNHQSKSHSACISKVPIFNHLENEQMDEIMQTVRPVSFKKGELLYRAGEVSDSLYIVNQGKVKIYRLSAGGKEQLIRLLLPGDFTGELALFHEGTHEVYAEAMEKASICMITRTELQQFLLKFPSISLKILQEFSSRLDTTEKQASRTAMENVETRLAMFLAETMDKAGTQEFILPMSKKDTASYLGTTPETISRKLAELEKQGYIKQKKQKKIEVIDLDGLLLV</sequence>